<keyword evidence="1" id="KW-0472">Membrane</keyword>
<keyword evidence="1" id="KW-1133">Transmembrane helix</keyword>
<dbReference type="Proteomes" id="UP001147830">
    <property type="component" value="Unassembled WGS sequence"/>
</dbReference>
<evidence type="ECO:0000313" key="3">
    <source>
        <dbReference type="Proteomes" id="UP001147830"/>
    </source>
</evidence>
<protein>
    <submittedName>
        <fullName evidence="2">Uncharacterized protein</fullName>
    </submittedName>
</protein>
<reference evidence="2" key="2">
    <citation type="submission" date="2022-08" db="EMBL/GenBank/DDBJ databases">
        <authorList>
            <person name="Dong C."/>
        </authorList>
    </citation>
    <scope>NUCLEOTIDE SEQUENCE</scope>
    <source>
        <strain evidence="2">59MF3M-4</strain>
    </source>
</reference>
<proteinExistence type="predicted"/>
<evidence type="ECO:0000313" key="2">
    <source>
        <dbReference type="EMBL" id="MCT7359922.1"/>
    </source>
</evidence>
<reference evidence="2" key="1">
    <citation type="journal article" date="2022" name="Front. Microbiol.">
        <title>Genome-based taxonomic rearrangement of Oceanobacter-related bacteria including the description of Thalassolituus hydrocarbonoclasticus sp. nov. and Thalassolituus pacificus sp. nov. and emended description of the genus Thalassolituus.</title>
        <authorList>
            <person name="Dong C."/>
            <person name="Wei L."/>
            <person name="Wang J."/>
            <person name="Lai Q."/>
            <person name="Huang Z."/>
            <person name="Shao Z."/>
        </authorList>
    </citation>
    <scope>NUCLEOTIDE SEQUENCE</scope>
    <source>
        <strain evidence="2">59MF3M-4</strain>
    </source>
</reference>
<dbReference type="RefSeq" id="WP_260976785.1">
    <property type="nucleotide sequence ID" value="NZ_JAOANI010000020.1"/>
</dbReference>
<evidence type="ECO:0000256" key="1">
    <source>
        <dbReference type="SAM" id="Phobius"/>
    </source>
</evidence>
<dbReference type="AlphaFoldDB" id="A0A9X2WHM2"/>
<keyword evidence="1" id="KW-0812">Transmembrane</keyword>
<organism evidence="2 3">
    <name type="scientific">Thalassolituus pacificus</name>
    <dbReference type="NCBI Taxonomy" id="2975440"/>
    <lineage>
        <taxon>Bacteria</taxon>
        <taxon>Pseudomonadati</taxon>
        <taxon>Pseudomonadota</taxon>
        <taxon>Gammaproteobacteria</taxon>
        <taxon>Oceanospirillales</taxon>
        <taxon>Oceanospirillaceae</taxon>
        <taxon>Thalassolituus</taxon>
    </lineage>
</organism>
<keyword evidence="3" id="KW-1185">Reference proteome</keyword>
<name>A0A9X2WHM2_9GAMM</name>
<accession>A0A9X2WHM2</accession>
<sequence length="244" mass="28373">MESLSINEWIALISSIGTFFSSIFVLVTLFELRTQRKQSYIPELVIPDVCFNYNNEFPNYIKIWAKDDEDSLSLKVHNIGRGVAKHIDFEWEYDIHGMIEKFYQLKCEDKGEIFIDTDENRLYHHKNKRVLAGSSLSIDNRHVDFMLPHHDGAETYNLELPNSYICISTAIFKSTKIREVFDLQAFDGALLPLTLIAKYKDIGGSEIKKSFKVEIKFFVKSINLRVLKSDKISQMRGRVYISEQ</sequence>
<feature type="transmembrane region" description="Helical" evidence="1">
    <location>
        <begin position="6"/>
        <end position="30"/>
    </location>
</feature>
<dbReference type="EMBL" id="JAOANI010000020">
    <property type="protein sequence ID" value="MCT7359922.1"/>
    <property type="molecule type" value="Genomic_DNA"/>
</dbReference>
<gene>
    <name evidence="2" type="ORF">NYR02_12955</name>
</gene>
<comment type="caution">
    <text evidence="2">The sequence shown here is derived from an EMBL/GenBank/DDBJ whole genome shotgun (WGS) entry which is preliminary data.</text>
</comment>